<feature type="active site" evidence="7">
    <location>
        <position position="82"/>
    </location>
</feature>
<evidence type="ECO:0000256" key="9">
    <source>
        <dbReference type="SAM" id="SignalP"/>
    </source>
</evidence>
<dbReference type="CDD" id="cd06530">
    <property type="entry name" value="S26_SPase_I"/>
    <property type="match status" value="1"/>
</dbReference>
<evidence type="ECO:0000259" key="10">
    <source>
        <dbReference type="Pfam" id="PF10502"/>
    </source>
</evidence>
<evidence type="ECO:0000256" key="6">
    <source>
        <dbReference type="ARBA" id="ARBA00038445"/>
    </source>
</evidence>
<keyword evidence="8 11" id="KW-0645">Protease</keyword>
<keyword evidence="9" id="KW-0732">Signal</keyword>
<organism evidence="11 12">
    <name type="scientific">Colletotrichum chlorophyti</name>
    <dbReference type="NCBI Taxonomy" id="708187"/>
    <lineage>
        <taxon>Eukaryota</taxon>
        <taxon>Fungi</taxon>
        <taxon>Dikarya</taxon>
        <taxon>Ascomycota</taxon>
        <taxon>Pezizomycotina</taxon>
        <taxon>Sordariomycetes</taxon>
        <taxon>Hypocreomycetidae</taxon>
        <taxon>Glomerellales</taxon>
        <taxon>Glomerellaceae</taxon>
        <taxon>Colletotrichum</taxon>
    </lineage>
</organism>
<keyword evidence="4 8" id="KW-0496">Mitochondrion</keyword>
<comment type="similarity">
    <text evidence="6">Belongs to the peptidase S26 family. IMP1 subfamily.</text>
</comment>
<dbReference type="OrthoDB" id="308440at2759"/>
<evidence type="ECO:0000313" key="12">
    <source>
        <dbReference type="Proteomes" id="UP000186583"/>
    </source>
</evidence>
<feature type="active site" evidence="7">
    <location>
        <position position="36"/>
    </location>
</feature>
<dbReference type="EC" id="3.4.21.-" evidence="8"/>
<dbReference type="Pfam" id="PF10502">
    <property type="entry name" value="Peptidase_S26"/>
    <property type="match status" value="1"/>
</dbReference>
<dbReference type="PANTHER" id="PTHR12383">
    <property type="entry name" value="PROTEASE FAMILY S26 MITOCHONDRIAL INNER MEMBRANE PROTEASE-RELATED"/>
    <property type="match status" value="1"/>
</dbReference>
<dbReference type="InterPro" id="IPR036286">
    <property type="entry name" value="LexA/Signal_pep-like_sf"/>
</dbReference>
<evidence type="ECO:0000256" key="3">
    <source>
        <dbReference type="ARBA" id="ARBA00022801"/>
    </source>
</evidence>
<proteinExistence type="inferred from homology"/>
<evidence type="ECO:0000256" key="2">
    <source>
        <dbReference type="ARBA" id="ARBA00022792"/>
    </source>
</evidence>
<evidence type="ECO:0000256" key="4">
    <source>
        <dbReference type="ARBA" id="ARBA00023128"/>
    </source>
</evidence>
<keyword evidence="5" id="KW-0472">Membrane</keyword>
<evidence type="ECO:0000313" key="11">
    <source>
        <dbReference type="EMBL" id="OLN84867.1"/>
    </source>
</evidence>
<comment type="caution">
    <text evidence="11">The sequence shown here is derived from an EMBL/GenBank/DDBJ whole genome shotgun (WGS) entry which is preliminary data.</text>
</comment>
<evidence type="ECO:0000256" key="1">
    <source>
        <dbReference type="ARBA" id="ARBA00004273"/>
    </source>
</evidence>
<keyword evidence="12" id="KW-1185">Reference proteome</keyword>
<feature type="domain" description="Peptidase S26" evidence="10">
    <location>
        <begin position="23"/>
        <end position="169"/>
    </location>
</feature>
<feature type="chain" id="PRO_5012050838" description="Mitochondrial inner membrane protease subunit" evidence="9">
    <location>
        <begin position="20"/>
        <end position="190"/>
    </location>
</feature>
<dbReference type="PRINTS" id="PR00727">
    <property type="entry name" value="LEADERPTASE"/>
</dbReference>
<dbReference type="GO" id="GO:0004252">
    <property type="term" value="F:serine-type endopeptidase activity"/>
    <property type="evidence" value="ECO:0007669"/>
    <property type="project" value="InterPro"/>
</dbReference>
<dbReference type="GO" id="GO:0006465">
    <property type="term" value="P:signal peptide processing"/>
    <property type="evidence" value="ECO:0007669"/>
    <property type="project" value="InterPro"/>
</dbReference>
<dbReference type="STRING" id="708187.A0A1Q8RKL8"/>
<keyword evidence="2 8" id="KW-0999">Mitochondrion inner membrane</keyword>
<dbReference type="GO" id="GO:0006627">
    <property type="term" value="P:protein processing involved in protein targeting to mitochondrion"/>
    <property type="evidence" value="ECO:0007669"/>
    <property type="project" value="TreeGrafter"/>
</dbReference>
<protein>
    <recommendedName>
        <fullName evidence="8">Mitochondrial inner membrane protease subunit</fullName>
        <ecNumber evidence="8">3.4.21.-</ecNumber>
    </recommendedName>
</protein>
<dbReference type="GO" id="GO:0042720">
    <property type="term" value="C:mitochondrial inner membrane peptidase complex"/>
    <property type="evidence" value="ECO:0007669"/>
    <property type="project" value="TreeGrafter"/>
</dbReference>
<dbReference type="Proteomes" id="UP000186583">
    <property type="component" value="Unassembled WGS sequence"/>
</dbReference>
<feature type="signal peptide" evidence="9">
    <location>
        <begin position="1"/>
        <end position="19"/>
    </location>
</feature>
<evidence type="ECO:0000256" key="7">
    <source>
        <dbReference type="PIRSR" id="PIRSR600223-1"/>
    </source>
</evidence>
<dbReference type="InterPro" id="IPR052064">
    <property type="entry name" value="Mito_IMP1_subunit"/>
</dbReference>
<dbReference type="InterPro" id="IPR019533">
    <property type="entry name" value="Peptidase_S26"/>
</dbReference>
<gene>
    <name evidence="11" type="ORF">CCHL11_04046</name>
</gene>
<reference evidence="11 12" key="1">
    <citation type="submission" date="2016-11" db="EMBL/GenBank/DDBJ databases">
        <title>Draft Genome Assembly of Colletotrichum chlorophyti a pathogen of herbaceous plants.</title>
        <authorList>
            <person name="Gan P."/>
            <person name="Narusaka M."/>
            <person name="Tsushima A."/>
            <person name="Narusaka Y."/>
            <person name="Takano Y."/>
            <person name="Shirasu K."/>
        </authorList>
    </citation>
    <scope>NUCLEOTIDE SEQUENCE [LARGE SCALE GENOMIC DNA]</scope>
    <source>
        <strain evidence="11 12">NTL11</strain>
    </source>
</reference>
<dbReference type="AlphaFoldDB" id="A0A1Q8RKL8"/>
<dbReference type="Gene3D" id="2.10.109.10">
    <property type="entry name" value="Umud Fragment, subunit A"/>
    <property type="match status" value="1"/>
</dbReference>
<keyword evidence="3 8" id="KW-0378">Hydrolase</keyword>
<accession>A0A1Q8RKL8</accession>
<evidence type="ECO:0000256" key="5">
    <source>
        <dbReference type="ARBA" id="ARBA00023136"/>
    </source>
</evidence>
<sequence length="190" mass="20857">MAGNPFRLFLTVGKTICAAHLFLDYGMCAAPASGPSMLPTFEVTGEWFLTDPRHRRGRDIAVGDLVTYRIPIFPLSRSEGVKRVLGLPGDYVLLGSPDSKKPIMMQVRTDERHSALGLQAHVISVAEGVQQVPQGHCWLVGDNLESSRDSRMYGPVPLALIKGKVVARLLPLSKEKKIENPLRDVDNSRG</sequence>
<dbReference type="PANTHER" id="PTHR12383:SF16">
    <property type="entry name" value="MITOCHONDRIAL INNER MEMBRANE PROTEASE SUBUNIT 1"/>
    <property type="match status" value="1"/>
</dbReference>
<name>A0A1Q8RKL8_9PEZI</name>
<dbReference type="SUPFAM" id="SSF51306">
    <property type="entry name" value="LexA/Signal peptidase"/>
    <property type="match status" value="1"/>
</dbReference>
<dbReference type="InterPro" id="IPR000223">
    <property type="entry name" value="Pept_S26A_signal_pept_1"/>
</dbReference>
<evidence type="ECO:0000256" key="8">
    <source>
        <dbReference type="RuleBase" id="RU362041"/>
    </source>
</evidence>
<dbReference type="EMBL" id="MPGH01000185">
    <property type="protein sequence ID" value="OLN84867.1"/>
    <property type="molecule type" value="Genomic_DNA"/>
</dbReference>
<comment type="subcellular location">
    <subcellularLocation>
        <location evidence="1 8">Mitochondrion inner membrane</location>
    </subcellularLocation>
</comment>
<dbReference type="NCBIfam" id="TIGR02227">
    <property type="entry name" value="sigpep_I_bact"/>
    <property type="match status" value="1"/>
</dbReference>